<reference evidence="1 2" key="1">
    <citation type="journal article" date="2021" name="Elife">
        <title>Chloroplast acquisition without the gene transfer in kleptoplastic sea slugs, Plakobranchus ocellatus.</title>
        <authorList>
            <person name="Maeda T."/>
            <person name="Takahashi S."/>
            <person name="Yoshida T."/>
            <person name="Shimamura S."/>
            <person name="Takaki Y."/>
            <person name="Nagai Y."/>
            <person name="Toyoda A."/>
            <person name="Suzuki Y."/>
            <person name="Arimoto A."/>
            <person name="Ishii H."/>
            <person name="Satoh N."/>
            <person name="Nishiyama T."/>
            <person name="Hasebe M."/>
            <person name="Maruyama T."/>
            <person name="Minagawa J."/>
            <person name="Obokata J."/>
            <person name="Shigenobu S."/>
        </authorList>
    </citation>
    <scope>NUCLEOTIDE SEQUENCE [LARGE SCALE GENOMIC DNA]</scope>
</reference>
<sequence length="179" mass="19555">MHFWEGSSLVSRITSGRPSLSRHLTLLQDSTMWNQLLTSSSAVGIFFSNQLNHQPGPGSVYSSYGPVQNKVIIDFQDFANTAVTTRFLPSPTFICVSYTSTATTRFLPSPTFISVPCASIATSRFLPSSTFISVSYTSTATTRFLPSSTFISVSYTSTATTGFLPSSTYISIPMCLCWF</sequence>
<dbReference type="AlphaFoldDB" id="A0AAV4CW34"/>
<evidence type="ECO:0000313" key="1">
    <source>
        <dbReference type="EMBL" id="GFO36117.1"/>
    </source>
</evidence>
<evidence type="ECO:0000313" key="2">
    <source>
        <dbReference type="Proteomes" id="UP000735302"/>
    </source>
</evidence>
<keyword evidence="2" id="KW-1185">Reference proteome</keyword>
<proteinExistence type="predicted"/>
<dbReference type="Proteomes" id="UP000735302">
    <property type="component" value="Unassembled WGS sequence"/>
</dbReference>
<dbReference type="EMBL" id="BLXT01007044">
    <property type="protein sequence ID" value="GFO36117.1"/>
    <property type="molecule type" value="Genomic_DNA"/>
</dbReference>
<comment type="caution">
    <text evidence="1">The sequence shown here is derived from an EMBL/GenBank/DDBJ whole genome shotgun (WGS) entry which is preliminary data.</text>
</comment>
<protein>
    <submittedName>
        <fullName evidence="1">Uncharacterized protein</fullName>
    </submittedName>
</protein>
<name>A0AAV4CW34_9GAST</name>
<organism evidence="1 2">
    <name type="scientific">Plakobranchus ocellatus</name>
    <dbReference type="NCBI Taxonomy" id="259542"/>
    <lineage>
        <taxon>Eukaryota</taxon>
        <taxon>Metazoa</taxon>
        <taxon>Spiralia</taxon>
        <taxon>Lophotrochozoa</taxon>
        <taxon>Mollusca</taxon>
        <taxon>Gastropoda</taxon>
        <taxon>Heterobranchia</taxon>
        <taxon>Euthyneura</taxon>
        <taxon>Panpulmonata</taxon>
        <taxon>Sacoglossa</taxon>
        <taxon>Placobranchoidea</taxon>
        <taxon>Plakobranchidae</taxon>
        <taxon>Plakobranchus</taxon>
    </lineage>
</organism>
<accession>A0AAV4CW34</accession>
<gene>
    <name evidence="1" type="ORF">PoB_006262200</name>
</gene>